<evidence type="ECO:0000313" key="2">
    <source>
        <dbReference type="EMBL" id="CAD1818309.1"/>
    </source>
</evidence>
<dbReference type="PANTHER" id="PTHR31972:SF48">
    <property type="entry name" value="OS04G0407500 PROTEIN"/>
    <property type="match status" value="1"/>
</dbReference>
<accession>A0A6V7NI57</accession>
<dbReference type="PANTHER" id="PTHR31972">
    <property type="entry name" value="EXPRESSED PROTEIN"/>
    <property type="match status" value="1"/>
</dbReference>
<dbReference type="EMBL" id="LR862139">
    <property type="protein sequence ID" value="CAD1818309.1"/>
    <property type="molecule type" value="Genomic_DNA"/>
</dbReference>
<organism evidence="2">
    <name type="scientific">Ananas comosus var. bracteatus</name>
    <name type="common">red pineapple</name>
    <dbReference type="NCBI Taxonomy" id="296719"/>
    <lineage>
        <taxon>Eukaryota</taxon>
        <taxon>Viridiplantae</taxon>
        <taxon>Streptophyta</taxon>
        <taxon>Embryophyta</taxon>
        <taxon>Tracheophyta</taxon>
        <taxon>Spermatophyta</taxon>
        <taxon>Magnoliopsida</taxon>
        <taxon>Liliopsida</taxon>
        <taxon>Poales</taxon>
        <taxon>Bromeliaceae</taxon>
        <taxon>Bromelioideae</taxon>
        <taxon>Ananas</taxon>
    </lineage>
</organism>
<reference evidence="2" key="1">
    <citation type="submission" date="2020-07" db="EMBL/GenBank/DDBJ databases">
        <authorList>
            <person name="Lin J."/>
        </authorList>
    </citation>
    <scope>NUCLEOTIDE SEQUENCE</scope>
</reference>
<dbReference type="InterPro" id="IPR008586">
    <property type="entry name" value="DUF868_pln"/>
</dbReference>
<feature type="compositionally biased region" description="Polar residues" evidence="1">
    <location>
        <begin position="21"/>
        <end position="32"/>
    </location>
</feature>
<dbReference type="AlphaFoldDB" id="A0A6V7NI57"/>
<protein>
    <submittedName>
        <fullName evidence="2">Uncharacterized protein</fullName>
    </submittedName>
</protein>
<dbReference type="Pfam" id="PF05910">
    <property type="entry name" value="DUF868"/>
    <property type="match status" value="1"/>
</dbReference>
<name>A0A6V7NI57_ANACO</name>
<feature type="region of interest" description="Disordered" evidence="1">
    <location>
        <begin position="1"/>
        <end position="44"/>
    </location>
</feature>
<sequence>MCGQKKPLLSSGDGGSEKLSHNSSALSRQNGGEQEEEAAAAAAASVHHQRRHLLVAASSSMKDLASCFGEHAVRVSDVSCSGSSGGSVSVSVSASSPLLGAPPVPDSRAAPSAVTALYRARLVSSPAPRELLIRVSWSRSHVGPALSVGVDDSPSPSSSSSPMTCHLLRKKKGSRSFTTSRAASVSLSWDVSSAKYASGPEPVANFYLSVSVDGEPALSLGDGAPAAAGAAEFSLLSRKEQVLLAQAFYSTRAQFRQGGREHEITIRCGGDDAAELAVCVDRKRVVHVRRLRSPAGYAVFMFRTRTALESRLWLEEEMVADDHRAPAAFSLLIQAFKNPT</sequence>
<gene>
    <name evidence="2" type="ORF">CB5_LOCUS1520</name>
</gene>
<proteinExistence type="predicted"/>
<evidence type="ECO:0000256" key="1">
    <source>
        <dbReference type="SAM" id="MobiDB-lite"/>
    </source>
</evidence>